<feature type="domain" description="Chitin-binding type-2" evidence="7">
    <location>
        <begin position="198"/>
        <end position="255"/>
    </location>
</feature>
<evidence type="ECO:0000256" key="6">
    <source>
        <dbReference type="SAM" id="MobiDB-lite"/>
    </source>
</evidence>
<dbReference type="SUPFAM" id="SSF57625">
    <property type="entry name" value="Invertebrate chitin-binding proteins"/>
    <property type="match status" value="3"/>
</dbReference>
<dbReference type="PANTHER" id="PTHR23301">
    <property type="entry name" value="CHITIN BINDING PERITROPHIN-A"/>
    <property type="match status" value="1"/>
</dbReference>
<dbReference type="InterPro" id="IPR002557">
    <property type="entry name" value="Chitin-bd_dom"/>
</dbReference>
<dbReference type="GO" id="GO:0005576">
    <property type="term" value="C:extracellular region"/>
    <property type="evidence" value="ECO:0007669"/>
    <property type="project" value="InterPro"/>
</dbReference>
<proteinExistence type="predicted"/>
<evidence type="ECO:0000256" key="1">
    <source>
        <dbReference type="ARBA" id="ARBA00022669"/>
    </source>
</evidence>
<reference evidence="8" key="1">
    <citation type="journal article" date="2021" name="Mol. Ecol. Resour.">
        <title>Phylogenomic analyses of the genus Drosophila reveals genomic signals of climate adaptation.</title>
        <authorList>
            <person name="Li F."/>
            <person name="Rane R.V."/>
            <person name="Luria V."/>
            <person name="Xiong Z."/>
            <person name="Chen J."/>
            <person name="Li Z."/>
            <person name="Catullo R.A."/>
            <person name="Griffin P.C."/>
            <person name="Schiffer M."/>
            <person name="Pearce S."/>
            <person name="Lee S.F."/>
            <person name="McElroy K."/>
            <person name="Stocker A."/>
            <person name="Shirriffs J."/>
            <person name="Cockerell F."/>
            <person name="Coppin C."/>
            <person name="Sgro C.M."/>
            <person name="Karger A."/>
            <person name="Cain J.W."/>
            <person name="Weber J.A."/>
            <person name="Santpere G."/>
            <person name="Kirschner M.W."/>
            <person name="Hoffmann A.A."/>
            <person name="Oakeshott J.G."/>
            <person name="Zhang G."/>
        </authorList>
    </citation>
    <scope>NUCLEOTIDE SEQUENCE</scope>
    <source>
        <strain evidence="8">BGI-SZ-2011g</strain>
    </source>
</reference>
<evidence type="ECO:0000259" key="7">
    <source>
        <dbReference type="PROSITE" id="PS50940"/>
    </source>
</evidence>
<feature type="domain" description="Chitin-binding type-2" evidence="7">
    <location>
        <begin position="127"/>
        <end position="184"/>
    </location>
</feature>
<comment type="caution">
    <text evidence="8">The sequence shown here is derived from an EMBL/GenBank/DDBJ whole genome shotgun (WGS) entry which is preliminary data.</text>
</comment>
<keyword evidence="3" id="KW-0677">Repeat</keyword>
<feature type="non-terminal residue" evidence="8">
    <location>
        <position position="275"/>
    </location>
</feature>
<dbReference type="InterPro" id="IPR036508">
    <property type="entry name" value="Chitin-bd_dom_sf"/>
</dbReference>
<feature type="region of interest" description="Disordered" evidence="6">
    <location>
        <begin position="91"/>
        <end position="113"/>
    </location>
</feature>
<keyword evidence="9" id="KW-1185">Reference proteome</keyword>
<keyword evidence="4" id="KW-1015">Disulfide bond</keyword>
<dbReference type="PANTHER" id="PTHR23301:SF0">
    <property type="entry name" value="CHITIN-BINDING TYPE-2 DOMAIN-CONTAINING PROTEIN-RELATED"/>
    <property type="match status" value="1"/>
</dbReference>
<dbReference type="PROSITE" id="PS50940">
    <property type="entry name" value="CHIT_BIND_II"/>
    <property type="match status" value="3"/>
</dbReference>
<dbReference type="GO" id="GO:0008061">
    <property type="term" value="F:chitin binding"/>
    <property type="evidence" value="ECO:0007669"/>
    <property type="project" value="UniProtKB-KW"/>
</dbReference>
<evidence type="ECO:0000256" key="2">
    <source>
        <dbReference type="ARBA" id="ARBA00022729"/>
    </source>
</evidence>
<keyword evidence="2" id="KW-0732">Signal</keyword>
<evidence type="ECO:0000256" key="4">
    <source>
        <dbReference type="ARBA" id="ARBA00023157"/>
    </source>
</evidence>
<sequence length="275" mass="30791">KNGLMFATSVCDGKDGGLFPMFGSCQGYYVCNNGMAIVGTCEEKSRFNPTTLRCDDANKVMCSFDEANESEEDDDEDDDDDMLDSGSIEMIETTTTRRPPPKKQKPISSLDPIIKPNKDIELTTSTDRLCLGKKNGLSVVKEGSCTEFYVCKARRPHLRHCPVDQHFSPFRHICMNVEDAKCAFNQDLIHHDTPAITAGLCNESKQDSLVPHGEDCGKFLLCSNMMFLVMDCPMGLHFNAEAKRCDYPKIAMCELQKNTKKSSKKGFSKRKPKRN</sequence>
<dbReference type="SMART" id="SM00494">
    <property type="entry name" value="ChtBD2"/>
    <property type="match status" value="3"/>
</dbReference>
<gene>
    <name evidence="8" type="ORF">KR093_003043</name>
</gene>
<keyword evidence="5" id="KW-0325">Glycoprotein</keyword>
<dbReference type="Gene3D" id="2.170.140.10">
    <property type="entry name" value="Chitin binding domain"/>
    <property type="match status" value="3"/>
</dbReference>
<dbReference type="Proteomes" id="UP001200034">
    <property type="component" value="Unassembled WGS sequence"/>
</dbReference>
<dbReference type="AlphaFoldDB" id="A0AAD4PKB8"/>
<feature type="domain" description="Chitin-binding type-2" evidence="7">
    <location>
        <begin position="8"/>
        <end position="64"/>
    </location>
</feature>
<feature type="non-terminal residue" evidence="8">
    <location>
        <position position="1"/>
    </location>
</feature>
<evidence type="ECO:0000256" key="5">
    <source>
        <dbReference type="ARBA" id="ARBA00023180"/>
    </source>
</evidence>
<evidence type="ECO:0000256" key="3">
    <source>
        <dbReference type="ARBA" id="ARBA00022737"/>
    </source>
</evidence>
<accession>A0AAD4PKB8</accession>
<dbReference type="InterPro" id="IPR051940">
    <property type="entry name" value="Chitin_bind-dev_reg"/>
</dbReference>
<dbReference type="Pfam" id="PF01607">
    <property type="entry name" value="CBM_14"/>
    <property type="match status" value="3"/>
</dbReference>
<evidence type="ECO:0000313" key="8">
    <source>
        <dbReference type="EMBL" id="KAH8370312.1"/>
    </source>
</evidence>
<keyword evidence="1" id="KW-0147">Chitin-binding</keyword>
<evidence type="ECO:0000313" key="9">
    <source>
        <dbReference type="Proteomes" id="UP001200034"/>
    </source>
</evidence>
<protein>
    <recommendedName>
        <fullName evidence="7">Chitin-binding type-2 domain-containing protein</fullName>
    </recommendedName>
</protein>
<dbReference type="EMBL" id="JAJJHW010002585">
    <property type="protein sequence ID" value="KAH8370312.1"/>
    <property type="molecule type" value="Genomic_DNA"/>
</dbReference>
<name>A0AAD4PKB8_9MUSC</name>
<organism evidence="8 9">
    <name type="scientific">Drosophila rubida</name>
    <dbReference type="NCBI Taxonomy" id="30044"/>
    <lineage>
        <taxon>Eukaryota</taxon>
        <taxon>Metazoa</taxon>
        <taxon>Ecdysozoa</taxon>
        <taxon>Arthropoda</taxon>
        <taxon>Hexapoda</taxon>
        <taxon>Insecta</taxon>
        <taxon>Pterygota</taxon>
        <taxon>Neoptera</taxon>
        <taxon>Endopterygota</taxon>
        <taxon>Diptera</taxon>
        <taxon>Brachycera</taxon>
        <taxon>Muscomorpha</taxon>
        <taxon>Ephydroidea</taxon>
        <taxon>Drosophilidae</taxon>
        <taxon>Drosophila</taxon>
    </lineage>
</organism>